<evidence type="ECO:0000313" key="3">
    <source>
        <dbReference type="Proteomes" id="UP000266568"/>
    </source>
</evidence>
<comment type="caution">
    <text evidence="2">The sequence shown here is derived from an EMBL/GenBank/DDBJ whole genome shotgun (WGS) entry which is preliminary data.</text>
</comment>
<evidence type="ECO:0000313" key="2">
    <source>
        <dbReference type="EMBL" id="RIA46302.1"/>
    </source>
</evidence>
<feature type="domain" description="Polysaccharide biosynthesis enzyme WcbI" evidence="1">
    <location>
        <begin position="3"/>
        <end position="210"/>
    </location>
</feature>
<dbReference type="Proteomes" id="UP000266568">
    <property type="component" value="Unassembled WGS sequence"/>
</dbReference>
<organism evidence="2 3">
    <name type="scientific">Hephaestia caeni</name>
    <dbReference type="NCBI Taxonomy" id="645617"/>
    <lineage>
        <taxon>Bacteria</taxon>
        <taxon>Pseudomonadati</taxon>
        <taxon>Pseudomonadota</taxon>
        <taxon>Alphaproteobacteria</taxon>
        <taxon>Sphingomonadales</taxon>
        <taxon>Sphingomonadaceae</taxon>
        <taxon>Hephaestia</taxon>
    </lineage>
</organism>
<accession>A0A397PB31</accession>
<dbReference type="Pfam" id="PF18588">
    <property type="entry name" value="WcbI"/>
    <property type="match status" value="1"/>
</dbReference>
<gene>
    <name evidence="2" type="ORF">DFR49_0840</name>
</gene>
<dbReference type="AlphaFoldDB" id="A0A397PB31"/>
<sequence>MNIYIHANCQASAIARMLADNLPAISIKSREAHVIDVARDREAFLVDIAEADVVICQPIADGYRGVDFLSLSYVRDHVTPGTTVLTFPSIFFRGHHPQIFYARVIPNVPGAPPYHDAHILALYADGHSPAEIAELVGSEHFLAPEFVKAEADQSLRDLALREEAAAIDLPLSAFIAEHLAEDRLFHTINHPQPLLFAQLCRAVSERLDLPWPAERPPRDYLSIPSLPLYPSVKAALQIDSPRVSYRLRHGEFSLQDYVAWVTPTYDEAGGPAVIRREIAGNPDLQAYLQRFASVARAFGPLPQLSAPFSRPNPMANQ</sequence>
<dbReference type="RefSeq" id="WP_119034531.1">
    <property type="nucleotide sequence ID" value="NZ_QXDC01000002.1"/>
</dbReference>
<protein>
    <recommendedName>
        <fullName evidence="1">Polysaccharide biosynthesis enzyme WcbI domain-containing protein</fullName>
    </recommendedName>
</protein>
<dbReference type="InterPro" id="IPR041307">
    <property type="entry name" value="WcbI"/>
</dbReference>
<name>A0A397PB31_9SPHN</name>
<proteinExistence type="predicted"/>
<dbReference type="Gene3D" id="3.40.50.12080">
    <property type="match status" value="2"/>
</dbReference>
<reference evidence="2 3" key="1">
    <citation type="submission" date="2018-08" db="EMBL/GenBank/DDBJ databases">
        <title>Genomic Encyclopedia of Type Strains, Phase IV (KMG-IV): sequencing the most valuable type-strain genomes for metagenomic binning, comparative biology and taxonomic classification.</title>
        <authorList>
            <person name="Goeker M."/>
        </authorList>
    </citation>
    <scope>NUCLEOTIDE SEQUENCE [LARGE SCALE GENOMIC DNA]</scope>
    <source>
        <strain evidence="2 3">DSM 25527</strain>
    </source>
</reference>
<dbReference type="EMBL" id="QXDC01000002">
    <property type="protein sequence ID" value="RIA46302.1"/>
    <property type="molecule type" value="Genomic_DNA"/>
</dbReference>
<evidence type="ECO:0000259" key="1">
    <source>
        <dbReference type="Pfam" id="PF18588"/>
    </source>
</evidence>
<keyword evidence="3" id="KW-1185">Reference proteome</keyword>